<sequence length="149" mass="16755">MSLKPGFNQNRNRSYNSNQYRNRGQGMNRFPNRSQPVQSVVGPCLICGQKNQTTQTCWHRSDQMSQATPSPPTANVATRDSFADHNWIPDNGATHHLTPNFNNFHLRAEYDGPNQIRVGNGTNLPIENIGLPPTEGASKRLEQGWSLHF</sequence>
<evidence type="ECO:0000313" key="3">
    <source>
        <dbReference type="Proteomes" id="UP000541444"/>
    </source>
</evidence>
<gene>
    <name evidence="2" type="ORF">GIB67_004935</name>
</gene>
<dbReference type="OrthoDB" id="1938465at2759"/>
<proteinExistence type="predicted"/>
<reference evidence="2 3" key="1">
    <citation type="journal article" date="2020" name="IScience">
        <title>Genome Sequencing of the Endangered Kingdonia uniflora (Circaeasteraceae, Ranunculales) Reveals Potential Mechanisms of Evolutionary Specialization.</title>
        <authorList>
            <person name="Sun Y."/>
            <person name="Deng T."/>
            <person name="Zhang A."/>
            <person name="Moore M.J."/>
            <person name="Landis J.B."/>
            <person name="Lin N."/>
            <person name="Zhang H."/>
            <person name="Zhang X."/>
            <person name="Huang J."/>
            <person name="Zhang X."/>
            <person name="Sun H."/>
            <person name="Wang H."/>
        </authorList>
    </citation>
    <scope>NUCLEOTIDE SEQUENCE [LARGE SCALE GENOMIC DNA]</scope>
    <source>
        <strain evidence="2">TB1705</strain>
        <tissue evidence="2">Leaf</tissue>
    </source>
</reference>
<dbReference type="EMBL" id="JACGCM010001962">
    <property type="protein sequence ID" value="KAF6146758.1"/>
    <property type="molecule type" value="Genomic_DNA"/>
</dbReference>
<name>A0A7J7LW21_9MAGN</name>
<protein>
    <submittedName>
        <fullName evidence="2">Uncharacterized protein</fullName>
    </submittedName>
</protein>
<comment type="caution">
    <text evidence="2">The sequence shown here is derived from an EMBL/GenBank/DDBJ whole genome shotgun (WGS) entry which is preliminary data.</text>
</comment>
<organism evidence="2 3">
    <name type="scientific">Kingdonia uniflora</name>
    <dbReference type="NCBI Taxonomy" id="39325"/>
    <lineage>
        <taxon>Eukaryota</taxon>
        <taxon>Viridiplantae</taxon>
        <taxon>Streptophyta</taxon>
        <taxon>Embryophyta</taxon>
        <taxon>Tracheophyta</taxon>
        <taxon>Spermatophyta</taxon>
        <taxon>Magnoliopsida</taxon>
        <taxon>Ranunculales</taxon>
        <taxon>Circaeasteraceae</taxon>
        <taxon>Kingdonia</taxon>
    </lineage>
</organism>
<dbReference type="PANTHER" id="PTHR47481:SF22">
    <property type="entry name" value="RETROTRANSPOSON GAG DOMAIN-CONTAINING PROTEIN"/>
    <property type="match status" value="1"/>
</dbReference>
<accession>A0A7J7LW21</accession>
<feature type="region of interest" description="Disordered" evidence="1">
    <location>
        <begin position="1"/>
        <end position="35"/>
    </location>
</feature>
<evidence type="ECO:0000256" key="1">
    <source>
        <dbReference type="SAM" id="MobiDB-lite"/>
    </source>
</evidence>
<feature type="compositionally biased region" description="Low complexity" evidence="1">
    <location>
        <begin position="8"/>
        <end position="23"/>
    </location>
</feature>
<dbReference type="AlphaFoldDB" id="A0A7J7LW21"/>
<dbReference type="PANTHER" id="PTHR47481">
    <property type="match status" value="1"/>
</dbReference>
<evidence type="ECO:0000313" key="2">
    <source>
        <dbReference type="EMBL" id="KAF6146758.1"/>
    </source>
</evidence>
<keyword evidence="3" id="KW-1185">Reference proteome</keyword>
<dbReference type="Proteomes" id="UP000541444">
    <property type="component" value="Unassembled WGS sequence"/>
</dbReference>